<reference evidence="3" key="1">
    <citation type="journal article" date="2023" name="Mol. Phylogenet. Evol.">
        <title>Genome-scale phylogeny and comparative genomics of the fungal order Sordariales.</title>
        <authorList>
            <person name="Hensen N."/>
            <person name="Bonometti L."/>
            <person name="Westerberg I."/>
            <person name="Brannstrom I.O."/>
            <person name="Guillou S."/>
            <person name="Cros-Aarteil S."/>
            <person name="Calhoun S."/>
            <person name="Haridas S."/>
            <person name="Kuo A."/>
            <person name="Mondo S."/>
            <person name="Pangilinan J."/>
            <person name="Riley R."/>
            <person name="LaButti K."/>
            <person name="Andreopoulos B."/>
            <person name="Lipzen A."/>
            <person name="Chen C."/>
            <person name="Yan M."/>
            <person name="Daum C."/>
            <person name="Ng V."/>
            <person name="Clum A."/>
            <person name="Steindorff A."/>
            <person name="Ohm R.A."/>
            <person name="Martin F."/>
            <person name="Silar P."/>
            <person name="Natvig D.O."/>
            <person name="Lalanne C."/>
            <person name="Gautier V."/>
            <person name="Ament-Velasquez S.L."/>
            <person name="Kruys A."/>
            <person name="Hutchinson M.I."/>
            <person name="Powell A.J."/>
            <person name="Barry K."/>
            <person name="Miller A.N."/>
            <person name="Grigoriev I.V."/>
            <person name="Debuchy R."/>
            <person name="Gladieux P."/>
            <person name="Hiltunen Thoren M."/>
            <person name="Johannesson H."/>
        </authorList>
    </citation>
    <scope>NUCLEOTIDE SEQUENCE</scope>
    <source>
        <strain evidence="3">CBS 314.62</strain>
    </source>
</reference>
<feature type="transmembrane region" description="Helical" evidence="2">
    <location>
        <begin position="146"/>
        <end position="165"/>
    </location>
</feature>
<dbReference type="Proteomes" id="UP001270362">
    <property type="component" value="Unassembled WGS sequence"/>
</dbReference>
<evidence type="ECO:0000313" key="4">
    <source>
        <dbReference type="Proteomes" id="UP001270362"/>
    </source>
</evidence>
<dbReference type="InterPro" id="IPR037185">
    <property type="entry name" value="EmrE-like"/>
</dbReference>
<feature type="compositionally biased region" description="Basic and acidic residues" evidence="1">
    <location>
        <begin position="48"/>
        <end position="72"/>
    </location>
</feature>
<reference evidence="3" key="2">
    <citation type="submission" date="2023-06" db="EMBL/GenBank/DDBJ databases">
        <authorList>
            <consortium name="Lawrence Berkeley National Laboratory"/>
            <person name="Haridas S."/>
            <person name="Hensen N."/>
            <person name="Bonometti L."/>
            <person name="Westerberg I."/>
            <person name="Brannstrom I.O."/>
            <person name="Guillou S."/>
            <person name="Cros-Aarteil S."/>
            <person name="Calhoun S."/>
            <person name="Kuo A."/>
            <person name="Mondo S."/>
            <person name="Pangilinan J."/>
            <person name="Riley R."/>
            <person name="Labutti K."/>
            <person name="Andreopoulos B."/>
            <person name="Lipzen A."/>
            <person name="Chen C."/>
            <person name="Yanf M."/>
            <person name="Daum C."/>
            <person name="Ng V."/>
            <person name="Clum A."/>
            <person name="Steindorff A."/>
            <person name="Ohm R."/>
            <person name="Martin F."/>
            <person name="Silar P."/>
            <person name="Natvig D."/>
            <person name="Lalanne C."/>
            <person name="Gautier V."/>
            <person name="Ament-Velasquez S.L."/>
            <person name="Kruys A."/>
            <person name="Hutchinson M.I."/>
            <person name="Powell A.J."/>
            <person name="Barry K."/>
            <person name="Miller A.N."/>
            <person name="Grigoriev I.V."/>
            <person name="Debuchy R."/>
            <person name="Gladieux P."/>
            <person name="Thoren M.H."/>
            <person name="Johannesson H."/>
        </authorList>
    </citation>
    <scope>NUCLEOTIDE SEQUENCE</scope>
    <source>
        <strain evidence="3">CBS 314.62</strain>
    </source>
</reference>
<evidence type="ECO:0000256" key="2">
    <source>
        <dbReference type="SAM" id="Phobius"/>
    </source>
</evidence>
<keyword evidence="4" id="KW-1185">Reference proteome</keyword>
<evidence type="ECO:0000256" key="1">
    <source>
        <dbReference type="SAM" id="MobiDB-lite"/>
    </source>
</evidence>
<feature type="region of interest" description="Disordered" evidence="1">
    <location>
        <begin position="1"/>
        <end position="81"/>
    </location>
</feature>
<comment type="caution">
    <text evidence="3">The sequence shown here is derived from an EMBL/GenBank/DDBJ whole genome shotgun (WGS) entry which is preliminary data.</text>
</comment>
<gene>
    <name evidence="3" type="ORF">B0T22DRAFT_439918</name>
</gene>
<feature type="transmembrane region" description="Helical" evidence="2">
    <location>
        <begin position="177"/>
        <end position="195"/>
    </location>
</feature>
<feature type="compositionally biased region" description="Acidic residues" evidence="1">
    <location>
        <begin position="264"/>
        <end position="281"/>
    </location>
</feature>
<evidence type="ECO:0008006" key="5">
    <source>
        <dbReference type="Google" id="ProtNLM"/>
    </source>
</evidence>
<dbReference type="AlphaFoldDB" id="A0AAE1CCC7"/>
<proteinExistence type="predicted"/>
<feature type="transmembrane region" description="Helical" evidence="2">
    <location>
        <begin position="93"/>
        <end position="111"/>
    </location>
</feature>
<dbReference type="EMBL" id="JAULSO010000002">
    <property type="protein sequence ID" value="KAK3688366.1"/>
    <property type="molecule type" value="Genomic_DNA"/>
</dbReference>
<dbReference type="InterPro" id="IPR039632">
    <property type="entry name" value="TMEM42"/>
</dbReference>
<feature type="region of interest" description="Disordered" evidence="1">
    <location>
        <begin position="256"/>
        <end position="281"/>
    </location>
</feature>
<name>A0AAE1CCC7_9PEZI</name>
<evidence type="ECO:0000313" key="3">
    <source>
        <dbReference type="EMBL" id="KAK3688366.1"/>
    </source>
</evidence>
<keyword evidence="2" id="KW-1133">Transmembrane helix</keyword>
<accession>A0AAE1CCC7</accession>
<keyword evidence="2" id="KW-0472">Membrane</keyword>
<sequence length="281" mass="29537">MPRRHASPPDSSRSSGLADPPAASVSSATNRKATALPSHIKKRLPRTSRADADGEKSAAMDDNVHEDSRPLRDGASTPAGAAPVVSWARRNQWIVFALASGACAAFNGVFAKLTTTELTSTFSQAIARLLHLSDIEGGIEVAVRSMFFGLNLVFNGVMWTLFTTALARGNSTTQVSIMNTSSNFVITAVLGFAIFSEALPPMWWLGAALLVAGNVIIGSKDEGSTSGSDDGGEVPSATTLAEAGLGAYEPIVQLDGQALSEDANKEDEDEDQDVLDLDLEE</sequence>
<dbReference type="PANTHER" id="PTHR31965">
    <property type="entry name" value="TRANSMEMBRANE PROTEIN 42"/>
    <property type="match status" value="1"/>
</dbReference>
<organism evidence="3 4">
    <name type="scientific">Podospora appendiculata</name>
    <dbReference type="NCBI Taxonomy" id="314037"/>
    <lineage>
        <taxon>Eukaryota</taxon>
        <taxon>Fungi</taxon>
        <taxon>Dikarya</taxon>
        <taxon>Ascomycota</taxon>
        <taxon>Pezizomycotina</taxon>
        <taxon>Sordariomycetes</taxon>
        <taxon>Sordariomycetidae</taxon>
        <taxon>Sordariales</taxon>
        <taxon>Podosporaceae</taxon>
        <taxon>Podospora</taxon>
    </lineage>
</organism>
<dbReference type="SUPFAM" id="SSF103481">
    <property type="entry name" value="Multidrug resistance efflux transporter EmrE"/>
    <property type="match status" value="1"/>
</dbReference>
<dbReference type="PANTHER" id="PTHR31965:SF1">
    <property type="entry name" value="TRANSMEMBRANE PROTEIN 42"/>
    <property type="match status" value="1"/>
</dbReference>
<keyword evidence="2" id="KW-0812">Transmembrane</keyword>
<protein>
    <recommendedName>
        <fullName evidence="5">Transmembrane protein 42</fullName>
    </recommendedName>
</protein>